<dbReference type="Proteomes" id="UP000035212">
    <property type="component" value="Chromosome"/>
</dbReference>
<proteinExistence type="predicted"/>
<dbReference type="PATRIC" id="fig|587753.11.peg.2118"/>
<reference evidence="2" key="2">
    <citation type="submission" date="2015-03" db="EMBL/GenBank/DDBJ databases">
        <authorList>
            <person name="Deng P."/>
            <person name="Lu S."/>
        </authorList>
    </citation>
    <scope>NUCLEOTIDE SEQUENCE [LARGE SCALE GENOMIC DNA]</scope>
    <source>
        <strain evidence="2">UFB2</strain>
    </source>
</reference>
<reference evidence="1 2" key="1">
    <citation type="journal article" date="2015" name="Stand. Genomic Sci.">
        <title>Complete genome of Pseudomonas chlororaphis strain UFB2, a soil bacterium with antibacterial activity against bacterial canker pathogen of tomato.</title>
        <authorList>
            <person name="Deng P."/>
            <person name="Wang X."/>
            <person name="Baird S.M."/>
            <person name="Lu S.E."/>
        </authorList>
    </citation>
    <scope>NUCLEOTIDE SEQUENCE [LARGE SCALE GENOMIC DNA]</scope>
    <source>
        <strain evidence="1 2">UFB2</strain>
    </source>
</reference>
<organism evidence="1 2">
    <name type="scientific">Pseudomonas chlororaphis</name>
    <dbReference type="NCBI Taxonomy" id="587753"/>
    <lineage>
        <taxon>Bacteria</taxon>
        <taxon>Pseudomonadati</taxon>
        <taxon>Pseudomonadota</taxon>
        <taxon>Gammaproteobacteria</taxon>
        <taxon>Pseudomonadales</taxon>
        <taxon>Pseudomonadaceae</taxon>
        <taxon>Pseudomonas</taxon>
    </lineage>
</organism>
<gene>
    <name evidence="1" type="ORF">VM99_10370</name>
</gene>
<evidence type="ECO:0000313" key="1">
    <source>
        <dbReference type="EMBL" id="AKJ98446.1"/>
    </source>
</evidence>
<dbReference type="EMBL" id="CP011020">
    <property type="protein sequence ID" value="AKJ98446.1"/>
    <property type="molecule type" value="Genomic_DNA"/>
</dbReference>
<dbReference type="AlphaFoldDB" id="A0A0G3GI23"/>
<protein>
    <submittedName>
        <fullName evidence="1">Uncharacterized protein</fullName>
    </submittedName>
</protein>
<sequence>MDLHEVKKLGGVITFDDISCLDQSVGVAEISNELKEDLFQASFPFEQIIDIGWYPEFCESGFFRVSLILECNWDAPVYSEEAKDWVELAVALTNTLKKVRLA</sequence>
<name>A0A0G3GI23_9PSED</name>
<accession>A0A0G3GI23</accession>
<evidence type="ECO:0000313" key="2">
    <source>
        <dbReference type="Proteomes" id="UP000035212"/>
    </source>
</evidence>